<dbReference type="InterPro" id="IPR003661">
    <property type="entry name" value="HisK_dim/P_dom"/>
</dbReference>
<feature type="transmembrane region" description="Helical" evidence="7">
    <location>
        <begin position="61"/>
        <end position="80"/>
    </location>
</feature>
<dbReference type="InterPro" id="IPR004358">
    <property type="entry name" value="Sig_transdc_His_kin-like_C"/>
</dbReference>
<name>A0A484I619_9ARCH</name>
<dbReference type="FunFam" id="3.30.565.10:FF:000006">
    <property type="entry name" value="Sensor histidine kinase WalK"/>
    <property type="match status" value="1"/>
</dbReference>
<evidence type="ECO:0000256" key="7">
    <source>
        <dbReference type="SAM" id="Phobius"/>
    </source>
</evidence>
<dbReference type="GeneID" id="39420302"/>
<dbReference type="InterPro" id="IPR003594">
    <property type="entry name" value="HATPase_dom"/>
</dbReference>
<protein>
    <recommendedName>
        <fullName evidence="2">histidine kinase</fullName>
        <ecNumber evidence="2">2.7.13.3</ecNumber>
    </recommendedName>
</protein>
<dbReference type="CDD" id="cd00082">
    <property type="entry name" value="HisKA"/>
    <property type="match status" value="1"/>
</dbReference>
<dbReference type="InterPro" id="IPR033425">
    <property type="entry name" value="MASE3"/>
</dbReference>
<evidence type="ECO:0000259" key="8">
    <source>
        <dbReference type="PROSITE" id="PS50109"/>
    </source>
</evidence>
<dbReference type="Pfam" id="PF02518">
    <property type="entry name" value="HATPase_c"/>
    <property type="match status" value="1"/>
</dbReference>
<evidence type="ECO:0000313" key="10">
    <source>
        <dbReference type="Proteomes" id="UP000294299"/>
    </source>
</evidence>
<dbReference type="KEGG" id="nfn:NFRAN_0816"/>
<feature type="transmembrane region" description="Helical" evidence="7">
    <location>
        <begin position="131"/>
        <end position="150"/>
    </location>
</feature>
<dbReference type="EC" id="2.7.13.3" evidence="2"/>
<dbReference type="PRINTS" id="PR00344">
    <property type="entry name" value="BCTRLSENSOR"/>
</dbReference>
<dbReference type="PROSITE" id="PS50109">
    <property type="entry name" value="HIS_KIN"/>
    <property type="match status" value="1"/>
</dbReference>
<keyword evidence="7" id="KW-1133">Transmembrane helix</keyword>
<evidence type="ECO:0000313" key="9">
    <source>
        <dbReference type="EMBL" id="VFJ13138.1"/>
    </source>
</evidence>
<keyword evidence="7" id="KW-0812">Transmembrane</keyword>
<dbReference type="SUPFAM" id="SSF47384">
    <property type="entry name" value="Homodimeric domain of signal transducing histidine kinase"/>
    <property type="match status" value="1"/>
</dbReference>
<feature type="transmembrane region" description="Helical" evidence="7">
    <location>
        <begin position="231"/>
        <end position="247"/>
    </location>
</feature>
<dbReference type="Gene3D" id="3.30.565.10">
    <property type="entry name" value="Histidine kinase-like ATPase, C-terminal domain"/>
    <property type="match status" value="1"/>
</dbReference>
<feature type="transmembrane region" description="Helical" evidence="7">
    <location>
        <begin position="194"/>
        <end position="219"/>
    </location>
</feature>
<gene>
    <name evidence="9" type="primary">divL</name>
    <name evidence="9" type="ORF">NFRAN_0816</name>
</gene>
<keyword evidence="6" id="KW-0902">Two-component regulatory system</keyword>
<proteinExistence type="predicted"/>
<feature type="transmembrane region" description="Helical" evidence="7">
    <location>
        <begin position="296"/>
        <end position="314"/>
    </location>
</feature>
<evidence type="ECO:0000256" key="2">
    <source>
        <dbReference type="ARBA" id="ARBA00012438"/>
    </source>
</evidence>
<evidence type="ECO:0000256" key="3">
    <source>
        <dbReference type="ARBA" id="ARBA00022553"/>
    </source>
</evidence>
<feature type="transmembrane region" description="Helical" evidence="7">
    <location>
        <begin position="259"/>
        <end position="276"/>
    </location>
</feature>
<dbReference type="GO" id="GO:0000155">
    <property type="term" value="F:phosphorelay sensor kinase activity"/>
    <property type="evidence" value="ECO:0007669"/>
    <property type="project" value="InterPro"/>
</dbReference>
<dbReference type="InterPro" id="IPR050736">
    <property type="entry name" value="Sensor_HK_Regulatory"/>
</dbReference>
<accession>A0A484I619</accession>
<dbReference type="SMART" id="SM00388">
    <property type="entry name" value="HisKA"/>
    <property type="match status" value="1"/>
</dbReference>
<keyword evidence="5" id="KW-0418">Kinase</keyword>
<dbReference type="InterPro" id="IPR036890">
    <property type="entry name" value="HATPase_C_sf"/>
</dbReference>
<dbReference type="InterPro" id="IPR036097">
    <property type="entry name" value="HisK_dim/P_sf"/>
</dbReference>
<keyword evidence="10" id="KW-1185">Reference proteome</keyword>
<dbReference type="SUPFAM" id="SSF55874">
    <property type="entry name" value="ATPase domain of HSP90 chaperone/DNA topoisomerase II/histidine kinase"/>
    <property type="match status" value="1"/>
</dbReference>
<comment type="catalytic activity">
    <reaction evidence="1">
        <text>ATP + protein L-histidine = ADP + protein N-phospho-L-histidine.</text>
        <dbReference type="EC" id="2.7.13.3"/>
    </reaction>
</comment>
<keyword evidence="7" id="KW-0472">Membrane</keyword>
<feature type="transmembrane region" description="Helical" evidence="7">
    <location>
        <begin position="92"/>
        <end position="111"/>
    </location>
</feature>
<dbReference type="SMART" id="SM00387">
    <property type="entry name" value="HATPase_c"/>
    <property type="match status" value="1"/>
</dbReference>
<keyword evidence="4 9" id="KW-0808">Transferase</keyword>
<evidence type="ECO:0000256" key="6">
    <source>
        <dbReference type="ARBA" id="ARBA00023012"/>
    </source>
</evidence>
<dbReference type="Pfam" id="PF17159">
    <property type="entry name" value="MASE3"/>
    <property type="match status" value="1"/>
</dbReference>
<dbReference type="Gene3D" id="1.10.287.130">
    <property type="match status" value="1"/>
</dbReference>
<evidence type="ECO:0000256" key="5">
    <source>
        <dbReference type="ARBA" id="ARBA00022777"/>
    </source>
</evidence>
<feature type="transmembrane region" description="Helical" evidence="7">
    <location>
        <begin position="30"/>
        <end position="49"/>
    </location>
</feature>
<dbReference type="Proteomes" id="UP000294299">
    <property type="component" value="Chromosome NFRAN"/>
</dbReference>
<sequence>MSDVMNNGSLDLYLIEKCYKFLEIFSNKIFLKYTLIPSILLILLAVISADPYLWLGSELHHFYIELFAVILSGVIAFYYILHARNLNDKFSLFIGIGFAVSASIDLLHVAVSYGLMEHVDFLKYFIPQTWFAGRIFLSSMLLVAIAKYSFLFPDELVTHKVDTKASKTDNNTNTKSFLDNDRKKKYEEKLQKNLIIYLILLAAIAGSIAGVSFIMIFPASVVDEYSIHRPYEIPPLVIFLLALFFFYKKKLYLKKDVIYKGILLYLVIDIFSQIIMSYSIQSFDTAHNVAHVLKDLGYFVNIIALAISGIRFTLNLKERNELIQKQYEKIKESEKLKDEFINIAAHELRTPIQPILALSIFLYKKNGNIDEYKEHLEIIIKNSKRLQKLSEEILDAARIESRTLSLNLEKFDIIPVLHTMIRDYTNQIGDTNVTIDLYYENVQIDLNKGVNGSKHSLVVYADKDRIHQVLSNILINAIKFTEKGNIEVGVKRGEDRIFIRVRDSGEGINKNVLSRLFNKFNTSSPSGTGLGLYICRNIIEAHGGRIWAENNKESKGATFTFTLPNIPQK</sequence>
<dbReference type="InterPro" id="IPR005467">
    <property type="entry name" value="His_kinase_dom"/>
</dbReference>
<dbReference type="CDD" id="cd00075">
    <property type="entry name" value="HATPase"/>
    <property type="match status" value="1"/>
</dbReference>
<dbReference type="RefSeq" id="WP_134483093.1">
    <property type="nucleotide sequence ID" value="NZ_LR216287.1"/>
</dbReference>
<feature type="domain" description="Histidine kinase" evidence="8">
    <location>
        <begin position="343"/>
        <end position="567"/>
    </location>
</feature>
<dbReference type="AlphaFoldDB" id="A0A484I619"/>
<dbReference type="EMBL" id="LR216287">
    <property type="protein sequence ID" value="VFJ13138.1"/>
    <property type="molecule type" value="Genomic_DNA"/>
</dbReference>
<dbReference type="OrthoDB" id="8127at2157"/>
<dbReference type="PANTHER" id="PTHR43711">
    <property type="entry name" value="TWO-COMPONENT HISTIDINE KINASE"/>
    <property type="match status" value="1"/>
</dbReference>
<dbReference type="PANTHER" id="PTHR43711:SF1">
    <property type="entry name" value="HISTIDINE KINASE 1"/>
    <property type="match status" value="1"/>
</dbReference>
<keyword evidence="3" id="KW-0597">Phosphoprotein</keyword>
<dbReference type="Pfam" id="PF00512">
    <property type="entry name" value="HisKA"/>
    <property type="match status" value="1"/>
</dbReference>
<evidence type="ECO:0000256" key="4">
    <source>
        <dbReference type="ARBA" id="ARBA00022679"/>
    </source>
</evidence>
<evidence type="ECO:0000256" key="1">
    <source>
        <dbReference type="ARBA" id="ARBA00000085"/>
    </source>
</evidence>
<organism evidence="9 10">
    <name type="scientific">Candidatus Nitrosocosmicus franklandianus</name>
    <dbReference type="NCBI Taxonomy" id="1798806"/>
    <lineage>
        <taxon>Archaea</taxon>
        <taxon>Nitrososphaerota</taxon>
        <taxon>Nitrososphaeria</taxon>
        <taxon>Nitrososphaerales</taxon>
        <taxon>Nitrososphaeraceae</taxon>
        <taxon>Candidatus Nitrosocosmicus</taxon>
    </lineage>
</organism>
<reference evidence="9 10" key="1">
    <citation type="submission" date="2019-02" db="EMBL/GenBank/DDBJ databases">
        <authorList>
            <person name="Lehtovirta-Morley E L."/>
        </authorList>
    </citation>
    <scope>NUCLEOTIDE SEQUENCE [LARGE SCALE GENOMIC DNA]</scope>
    <source>
        <strain evidence="9">NFRAN1</strain>
    </source>
</reference>